<gene>
    <name evidence="1" type="ORF">L249_3525</name>
</gene>
<reference evidence="1 2" key="1">
    <citation type="journal article" date="2015" name="BMC Genomics">
        <title>Insights from the genome of Ophiocordyceps polyrhachis-furcata to pathogenicity and host specificity in insect fungi.</title>
        <authorList>
            <person name="Wichadakul D."/>
            <person name="Kobmoo N."/>
            <person name="Ingsriswang S."/>
            <person name="Tangphatsornruang S."/>
            <person name="Chantasingh D."/>
            <person name="Luangsa-ard J.J."/>
            <person name="Eurwilaichitr L."/>
        </authorList>
    </citation>
    <scope>NUCLEOTIDE SEQUENCE [LARGE SCALE GENOMIC DNA]</scope>
    <source>
        <strain evidence="1 2">BCC 54312</strain>
    </source>
</reference>
<dbReference type="Proteomes" id="UP000253664">
    <property type="component" value="Unassembled WGS sequence"/>
</dbReference>
<dbReference type="AlphaFoldDB" id="A0A367LMP3"/>
<dbReference type="EMBL" id="LKCN02000002">
    <property type="protein sequence ID" value="RCI15661.1"/>
    <property type="molecule type" value="Genomic_DNA"/>
</dbReference>
<protein>
    <submittedName>
        <fullName evidence="1">Uncharacterized protein</fullName>
    </submittedName>
</protein>
<proteinExistence type="predicted"/>
<keyword evidence="2" id="KW-1185">Reference proteome</keyword>
<comment type="caution">
    <text evidence="1">The sequence shown here is derived from an EMBL/GenBank/DDBJ whole genome shotgun (WGS) entry which is preliminary data.</text>
</comment>
<name>A0A367LMP3_9HYPO</name>
<sequence>MRWNDDDERKGGCRDEWRLVLLTPPPLSSLLQPPTFRLTNHNKQKSQNMGKTPPFFNNRLAILVGGTRVMTPSVGTGSLADSGAMDVERALSKGEPTAMVAQPIASDP</sequence>
<evidence type="ECO:0000313" key="2">
    <source>
        <dbReference type="Proteomes" id="UP000253664"/>
    </source>
</evidence>
<accession>A0A367LMP3</accession>
<feature type="non-terminal residue" evidence="1">
    <location>
        <position position="108"/>
    </location>
</feature>
<evidence type="ECO:0000313" key="1">
    <source>
        <dbReference type="EMBL" id="RCI15661.1"/>
    </source>
</evidence>
<organism evidence="1 2">
    <name type="scientific">Ophiocordyceps polyrhachis-furcata BCC 54312</name>
    <dbReference type="NCBI Taxonomy" id="1330021"/>
    <lineage>
        <taxon>Eukaryota</taxon>
        <taxon>Fungi</taxon>
        <taxon>Dikarya</taxon>
        <taxon>Ascomycota</taxon>
        <taxon>Pezizomycotina</taxon>
        <taxon>Sordariomycetes</taxon>
        <taxon>Hypocreomycetidae</taxon>
        <taxon>Hypocreales</taxon>
        <taxon>Ophiocordycipitaceae</taxon>
        <taxon>Ophiocordyceps</taxon>
    </lineage>
</organism>